<name>A0A5A7QZD1_STRAF</name>
<feature type="compositionally biased region" description="Basic residues" evidence="5">
    <location>
        <begin position="112"/>
        <end position="121"/>
    </location>
</feature>
<reference evidence="7" key="1">
    <citation type="journal article" date="2019" name="Curr. Biol.">
        <title>Genome Sequence of Striga asiatica Provides Insight into the Evolution of Plant Parasitism.</title>
        <authorList>
            <person name="Yoshida S."/>
            <person name="Kim S."/>
            <person name="Wafula E.K."/>
            <person name="Tanskanen J."/>
            <person name="Kim Y.M."/>
            <person name="Honaas L."/>
            <person name="Yang Z."/>
            <person name="Spallek T."/>
            <person name="Conn C.E."/>
            <person name="Ichihashi Y."/>
            <person name="Cheong K."/>
            <person name="Cui S."/>
            <person name="Der J.P."/>
            <person name="Gundlach H."/>
            <person name="Jiao Y."/>
            <person name="Hori C."/>
            <person name="Ishida J.K."/>
            <person name="Kasahara H."/>
            <person name="Kiba T."/>
            <person name="Kim M.S."/>
            <person name="Koo N."/>
            <person name="Laohavisit A."/>
            <person name="Lee Y.H."/>
            <person name="Lumba S."/>
            <person name="McCourt P."/>
            <person name="Mortimer J.C."/>
            <person name="Mutuku J.M."/>
            <person name="Nomura T."/>
            <person name="Sasaki-Sekimoto Y."/>
            <person name="Seto Y."/>
            <person name="Wang Y."/>
            <person name="Wakatake T."/>
            <person name="Sakakibara H."/>
            <person name="Demura T."/>
            <person name="Yamaguchi S."/>
            <person name="Yoneyama K."/>
            <person name="Manabe R.I."/>
            <person name="Nelson D.C."/>
            <person name="Schulman A.H."/>
            <person name="Timko M.P."/>
            <person name="dePamphilis C.W."/>
            <person name="Choi D."/>
            <person name="Shirasu K."/>
        </authorList>
    </citation>
    <scope>NUCLEOTIDE SEQUENCE [LARGE SCALE GENOMIC DNA]</scope>
    <source>
        <strain evidence="7">cv. UVA1</strain>
    </source>
</reference>
<evidence type="ECO:0000313" key="6">
    <source>
        <dbReference type="EMBL" id="GER50448.1"/>
    </source>
</evidence>
<dbReference type="Proteomes" id="UP000325081">
    <property type="component" value="Unassembled WGS sequence"/>
</dbReference>
<keyword evidence="4" id="KW-0379">Hydroxylation</keyword>
<evidence type="ECO:0000256" key="2">
    <source>
        <dbReference type="ARBA" id="ARBA00022473"/>
    </source>
</evidence>
<comment type="caution">
    <text evidence="6">The sequence shown here is derived from an EMBL/GenBank/DDBJ whole genome shotgun (WGS) entry which is preliminary data.</text>
</comment>
<proteinExistence type="inferred from homology"/>
<feature type="region of interest" description="Disordered" evidence="5">
    <location>
        <begin position="1"/>
        <end position="149"/>
    </location>
</feature>
<evidence type="ECO:0000256" key="1">
    <source>
        <dbReference type="ARBA" id="ARBA00005416"/>
    </source>
</evidence>
<evidence type="ECO:0000256" key="4">
    <source>
        <dbReference type="ARBA" id="ARBA00023278"/>
    </source>
</evidence>
<dbReference type="OrthoDB" id="753861at2759"/>
<dbReference type="GO" id="GO:0030154">
    <property type="term" value="P:cell differentiation"/>
    <property type="evidence" value="ECO:0007669"/>
    <property type="project" value="UniProtKB-KW"/>
</dbReference>
<evidence type="ECO:0000256" key="5">
    <source>
        <dbReference type="SAM" id="MobiDB-lite"/>
    </source>
</evidence>
<feature type="compositionally biased region" description="Low complexity" evidence="5">
    <location>
        <begin position="12"/>
        <end position="26"/>
    </location>
</feature>
<keyword evidence="3" id="KW-0221">Differentiation</keyword>
<dbReference type="PANTHER" id="PTHR34359:SF28">
    <property type="entry name" value="CLAVATA3_ESR (CLE)-RELATED PROTEIN 12"/>
    <property type="match status" value="1"/>
</dbReference>
<feature type="compositionally biased region" description="Polar residues" evidence="5">
    <location>
        <begin position="70"/>
        <end position="90"/>
    </location>
</feature>
<comment type="similarity">
    <text evidence="1">Belongs to the CLV3/ESR signal peptide family.</text>
</comment>
<evidence type="ECO:0000256" key="3">
    <source>
        <dbReference type="ARBA" id="ARBA00022782"/>
    </source>
</evidence>
<protein>
    <submittedName>
        <fullName evidence="6">Clavata3-like</fullName>
    </submittedName>
</protein>
<dbReference type="PANTHER" id="PTHR34359">
    <property type="entry name" value="CLAVATA3/ESR (CLE)-RELATED PROTEIN 10"/>
    <property type="match status" value="1"/>
</dbReference>
<keyword evidence="7" id="KW-1185">Reference proteome</keyword>
<keyword evidence="2" id="KW-0217">Developmental protein</keyword>
<feature type="compositionally biased region" description="Polar residues" evidence="5">
    <location>
        <begin position="44"/>
        <end position="63"/>
    </location>
</feature>
<dbReference type="InterPro" id="IPR039618">
    <property type="entry name" value="CLE9-13"/>
</dbReference>
<sequence length="149" mass="16158">MRADSNPRRPRLSPSPSQLQPARPASNAAAQHASPRPICEILGPTTNVQPNSVLQTTHMQSGGSKHHQTSPDAASKVQTGSVQSRSSGFHQPTVVHKKSLASANKFDLSSFVKHRNRKKKMGPQSENDIDPLYGVEKRLVPSGPNPLHH</sequence>
<evidence type="ECO:0000313" key="7">
    <source>
        <dbReference type="Proteomes" id="UP000325081"/>
    </source>
</evidence>
<dbReference type="AlphaFoldDB" id="A0A5A7QZD1"/>
<dbReference type="EMBL" id="BKCP01009292">
    <property type="protein sequence ID" value="GER50448.1"/>
    <property type="molecule type" value="Genomic_DNA"/>
</dbReference>
<accession>A0A5A7QZD1</accession>
<organism evidence="6 7">
    <name type="scientific">Striga asiatica</name>
    <name type="common">Asiatic witchweed</name>
    <name type="synonym">Buchnera asiatica</name>
    <dbReference type="NCBI Taxonomy" id="4170"/>
    <lineage>
        <taxon>Eukaryota</taxon>
        <taxon>Viridiplantae</taxon>
        <taxon>Streptophyta</taxon>
        <taxon>Embryophyta</taxon>
        <taxon>Tracheophyta</taxon>
        <taxon>Spermatophyta</taxon>
        <taxon>Magnoliopsida</taxon>
        <taxon>eudicotyledons</taxon>
        <taxon>Gunneridae</taxon>
        <taxon>Pentapetalae</taxon>
        <taxon>asterids</taxon>
        <taxon>lamiids</taxon>
        <taxon>Lamiales</taxon>
        <taxon>Orobanchaceae</taxon>
        <taxon>Buchnereae</taxon>
        <taxon>Striga</taxon>
    </lineage>
</organism>
<gene>
    <name evidence="6" type="ORF">STAS_27761</name>
</gene>